<dbReference type="InterPro" id="IPR013196">
    <property type="entry name" value="HTH_11"/>
</dbReference>
<dbReference type="InterPro" id="IPR026881">
    <property type="entry name" value="WYL_dom"/>
</dbReference>
<dbReference type="RefSeq" id="WP_133501886.1">
    <property type="nucleotide sequence ID" value="NZ_SNXC01000001.1"/>
</dbReference>
<dbReference type="PROSITE" id="PS52050">
    <property type="entry name" value="WYL"/>
    <property type="match status" value="1"/>
</dbReference>
<evidence type="ECO:0000313" key="3">
    <source>
        <dbReference type="EMBL" id="TDP01910.1"/>
    </source>
</evidence>
<gene>
    <name evidence="3" type="ORF">DFP79_0087</name>
</gene>
<dbReference type="Pfam" id="PF08279">
    <property type="entry name" value="HTH_11"/>
    <property type="match status" value="1"/>
</dbReference>
<proteinExistence type="predicted"/>
<protein>
    <submittedName>
        <fullName evidence="3">Putative DNA-binding transcriptional regulator YafY</fullName>
    </submittedName>
</protein>
<dbReference type="AlphaFoldDB" id="A0A4R6MNE4"/>
<dbReference type="EMBL" id="SNXC01000001">
    <property type="protein sequence ID" value="TDP01910.1"/>
    <property type="molecule type" value="Genomic_DNA"/>
</dbReference>
<sequence>MTRSQRLLELLDLLRQSRRPVTAKQLAERLCISVRSVYRDTLTLQEQGAQIEGEAGVGYVMQEGFWMPPLMFSEQELEAIVLGMRWASKQTDSEMQSHAISALAKIRNALPDDLDDKVLHNTLLVPPPQKSKTENASKDILIPLRQAIREEKIVQFDYKSLDGKASSRTVWPFALGYFESVSVLVGWCETRNANRHFRTDRIGNLTLLEERYPKSKRALAAEWKKENGIIS</sequence>
<accession>A0A4R6MNE4</accession>
<keyword evidence="4" id="KW-1185">Reference proteome</keyword>
<organism evidence="3 4">
    <name type="scientific">Marinomonas balearica</name>
    <dbReference type="NCBI Taxonomy" id="491947"/>
    <lineage>
        <taxon>Bacteria</taxon>
        <taxon>Pseudomonadati</taxon>
        <taxon>Pseudomonadota</taxon>
        <taxon>Gammaproteobacteria</taxon>
        <taxon>Oceanospirillales</taxon>
        <taxon>Oceanospirillaceae</taxon>
        <taxon>Marinomonas</taxon>
    </lineage>
</organism>
<comment type="caution">
    <text evidence="3">The sequence shown here is derived from an EMBL/GenBank/DDBJ whole genome shotgun (WGS) entry which is preliminary data.</text>
</comment>
<evidence type="ECO:0000259" key="2">
    <source>
        <dbReference type="Pfam" id="PF13280"/>
    </source>
</evidence>
<dbReference type="InterPro" id="IPR036390">
    <property type="entry name" value="WH_DNA-bd_sf"/>
</dbReference>
<dbReference type="Proteomes" id="UP000294656">
    <property type="component" value="Unassembled WGS sequence"/>
</dbReference>
<dbReference type="PANTHER" id="PTHR34580">
    <property type="match status" value="1"/>
</dbReference>
<keyword evidence="3" id="KW-0238">DNA-binding</keyword>
<dbReference type="OrthoDB" id="9807255at2"/>
<dbReference type="Gene3D" id="1.10.10.10">
    <property type="entry name" value="Winged helix-like DNA-binding domain superfamily/Winged helix DNA-binding domain"/>
    <property type="match status" value="1"/>
</dbReference>
<feature type="domain" description="Helix-turn-helix type 11" evidence="1">
    <location>
        <begin position="6"/>
        <end position="59"/>
    </location>
</feature>
<dbReference type="PANTHER" id="PTHR34580:SF3">
    <property type="entry name" value="PROTEIN PAFB"/>
    <property type="match status" value="1"/>
</dbReference>
<dbReference type="GO" id="GO:0003677">
    <property type="term" value="F:DNA binding"/>
    <property type="evidence" value="ECO:0007669"/>
    <property type="project" value="UniProtKB-KW"/>
</dbReference>
<dbReference type="InterPro" id="IPR051534">
    <property type="entry name" value="CBASS_pafABC_assoc_protein"/>
</dbReference>
<evidence type="ECO:0000313" key="4">
    <source>
        <dbReference type="Proteomes" id="UP000294656"/>
    </source>
</evidence>
<reference evidence="3 4" key="1">
    <citation type="submission" date="2019-03" db="EMBL/GenBank/DDBJ databases">
        <title>Genomic Encyclopedia of Type Strains, Phase III (KMG-III): the genomes of soil and plant-associated and newly described type strains.</title>
        <authorList>
            <person name="Whitman W."/>
        </authorList>
    </citation>
    <scope>NUCLEOTIDE SEQUENCE [LARGE SCALE GENOMIC DNA]</scope>
    <source>
        <strain evidence="3 4">CECT 7378</strain>
    </source>
</reference>
<dbReference type="InterPro" id="IPR036388">
    <property type="entry name" value="WH-like_DNA-bd_sf"/>
</dbReference>
<evidence type="ECO:0000259" key="1">
    <source>
        <dbReference type="Pfam" id="PF08279"/>
    </source>
</evidence>
<dbReference type="SUPFAM" id="SSF46785">
    <property type="entry name" value="Winged helix' DNA-binding domain"/>
    <property type="match status" value="1"/>
</dbReference>
<name>A0A4R6MNE4_9GAMM</name>
<feature type="domain" description="WYL" evidence="2">
    <location>
        <begin position="140"/>
        <end position="206"/>
    </location>
</feature>
<dbReference type="Pfam" id="PF13280">
    <property type="entry name" value="WYL"/>
    <property type="match status" value="1"/>
</dbReference>